<evidence type="ECO:0000259" key="8">
    <source>
        <dbReference type="Pfam" id="PF10256"/>
    </source>
</evidence>
<name>A0A0P1BDJ3_9BASI</name>
<feature type="region of interest" description="Disordered" evidence="7">
    <location>
        <begin position="1"/>
        <end position="72"/>
    </location>
</feature>
<protein>
    <recommendedName>
        <fullName evidence="4">Ras modification protein ERF4</fullName>
    </recommendedName>
</protein>
<evidence type="ECO:0000256" key="6">
    <source>
        <dbReference type="ARBA" id="ARBA00023136"/>
    </source>
</evidence>
<dbReference type="InterPro" id="IPR019383">
    <property type="entry name" value="Golgin_A_7/ERF4"/>
</dbReference>
<evidence type="ECO:0000256" key="5">
    <source>
        <dbReference type="ARBA" id="ARBA00022824"/>
    </source>
</evidence>
<dbReference type="GO" id="GO:0005789">
    <property type="term" value="C:endoplasmic reticulum membrane"/>
    <property type="evidence" value="ECO:0007669"/>
    <property type="project" value="UniProtKB-SubCell"/>
</dbReference>
<dbReference type="EMBL" id="CCYA01000240">
    <property type="protein sequence ID" value="CEH14142.1"/>
    <property type="molecule type" value="Genomic_DNA"/>
</dbReference>
<evidence type="ECO:0000256" key="1">
    <source>
        <dbReference type="ARBA" id="ARBA00004406"/>
    </source>
</evidence>
<comment type="subcellular location">
    <subcellularLocation>
        <location evidence="1">Endoplasmic reticulum membrane</location>
        <topology evidence="1">Peripheral membrane protein</topology>
    </subcellularLocation>
</comment>
<dbReference type="Proteomes" id="UP000054845">
    <property type="component" value="Unassembled WGS sequence"/>
</dbReference>
<evidence type="ECO:0000256" key="4">
    <source>
        <dbReference type="ARBA" id="ARBA00018463"/>
    </source>
</evidence>
<keyword evidence="6" id="KW-0472">Membrane</keyword>
<dbReference type="GO" id="GO:0006612">
    <property type="term" value="P:protein targeting to membrane"/>
    <property type="evidence" value="ECO:0007669"/>
    <property type="project" value="TreeGrafter"/>
</dbReference>
<evidence type="ECO:0000313" key="10">
    <source>
        <dbReference type="Proteomes" id="UP000054845"/>
    </source>
</evidence>
<sequence>MADPLTGSAPSDERDEAGPSTLVTVNPEEPSSSPGRSSVRRQSSQPQVGPRSSYYTGPPGPGSAFGTAPAGVIGRDRPREVIRVERDYTLGELCQFHPTFPLELEGRIAPVQFGETINDLNEILIRAHDSRWAAFDNVLAVLTLWISPLVVGSKYNREMKDLRSVLGRVNKQLFNPAGLNVRDPAEAAFLFLEIEYF</sequence>
<dbReference type="Pfam" id="PF10256">
    <property type="entry name" value="Erf4"/>
    <property type="match status" value="1"/>
</dbReference>
<accession>A0A0P1BDJ3</accession>
<keyword evidence="10" id="KW-1185">Reference proteome</keyword>
<evidence type="ECO:0000313" key="9">
    <source>
        <dbReference type="EMBL" id="CEH14142.1"/>
    </source>
</evidence>
<dbReference type="PANTHER" id="PTHR13254:SF0">
    <property type="entry name" value="GOLGIN SUBFAMILY A MEMBER 7_ERF4 DOMAIN-CONTAINING PROTEIN"/>
    <property type="match status" value="1"/>
</dbReference>
<dbReference type="OrthoDB" id="2190159at2759"/>
<evidence type="ECO:0000256" key="7">
    <source>
        <dbReference type="SAM" id="MobiDB-lite"/>
    </source>
</evidence>
<dbReference type="PANTHER" id="PTHR13254">
    <property type="entry name" value="GOLGI AUTOANTIGEN, GOLGIN SUBFAMILY A, 7"/>
    <property type="match status" value="1"/>
</dbReference>
<comment type="subunit">
    <text evidence="3">Interacts with ERF2.</text>
</comment>
<dbReference type="InterPro" id="IPR051371">
    <property type="entry name" value="Ras_palmitoyltransferase"/>
</dbReference>
<dbReference type="STRING" id="401625.A0A0P1BDJ3"/>
<evidence type="ECO:0000256" key="2">
    <source>
        <dbReference type="ARBA" id="ARBA00007732"/>
    </source>
</evidence>
<feature type="compositionally biased region" description="Low complexity" evidence="7">
    <location>
        <begin position="30"/>
        <end position="49"/>
    </location>
</feature>
<reference evidence="10" key="1">
    <citation type="submission" date="2014-09" db="EMBL/GenBank/DDBJ databases">
        <authorList>
            <person name="Sharma Rahul"/>
            <person name="Thines Marco"/>
        </authorList>
    </citation>
    <scope>NUCLEOTIDE SEQUENCE [LARGE SCALE GENOMIC DNA]</scope>
</reference>
<organism evidence="9 10">
    <name type="scientific">Ceraceosorus bombacis</name>
    <dbReference type="NCBI Taxonomy" id="401625"/>
    <lineage>
        <taxon>Eukaryota</taxon>
        <taxon>Fungi</taxon>
        <taxon>Dikarya</taxon>
        <taxon>Basidiomycota</taxon>
        <taxon>Ustilaginomycotina</taxon>
        <taxon>Exobasidiomycetes</taxon>
        <taxon>Ceraceosorales</taxon>
        <taxon>Ceraceosoraceae</taxon>
        <taxon>Ceraceosorus</taxon>
    </lineage>
</organism>
<comment type="similarity">
    <text evidence="2">Belongs to the ERF4 family.</text>
</comment>
<dbReference type="GO" id="GO:0031211">
    <property type="term" value="C:endoplasmic reticulum palmitoyltransferase complex"/>
    <property type="evidence" value="ECO:0007669"/>
    <property type="project" value="TreeGrafter"/>
</dbReference>
<evidence type="ECO:0000256" key="3">
    <source>
        <dbReference type="ARBA" id="ARBA00011396"/>
    </source>
</evidence>
<dbReference type="AlphaFoldDB" id="A0A0P1BDJ3"/>
<feature type="domain" description="Golgin subfamily A member 7/ERF4" evidence="8">
    <location>
        <begin position="81"/>
        <end position="193"/>
    </location>
</feature>
<proteinExistence type="inferred from homology"/>
<keyword evidence="5" id="KW-0256">Endoplasmic reticulum</keyword>